<name>A0A6B8VMQ9_9CORY</name>
<feature type="chain" id="PRO_5025618139" description="Or membrane protein" evidence="2">
    <location>
        <begin position="26"/>
        <end position="109"/>
    </location>
</feature>
<accession>A0A6B8VMQ9</accession>
<reference evidence="4" key="1">
    <citation type="submission" date="2019-11" db="EMBL/GenBank/DDBJ databases">
        <title>Complete genome sequence of Corynebacterium kalinowskii 1959, a novel Corynebacterium species isolated from soil of a small paddock in Vilsendorf, Germany.</title>
        <authorList>
            <person name="Schaffert L."/>
            <person name="Ruwe M."/>
            <person name="Milse J."/>
            <person name="Hanuschka K."/>
            <person name="Ortseifen V."/>
            <person name="Droste J."/>
            <person name="Brandt D."/>
            <person name="Schlueter L."/>
            <person name="Kutter Y."/>
            <person name="Vinke S."/>
            <person name="Viehoefer P."/>
            <person name="Jacob L."/>
            <person name="Luebke N.-C."/>
            <person name="Schulte-Berndt E."/>
            <person name="Hain C."/>
            <person name="Linder M."/>
            <person name="Schmidt P."/>
            <person name="Wollenschlaeger L."/>
            <person name="Luttermann T."/>
            <person name="Thieme E."/>
            <person name="Hassa J."/>
            <person name="Haak M."/>
            <person name="Wittchen M."/>
            <person name="Mentz A."/>
            <person name="Persicke M."/>
            <person name="Busche T."/>
            <person name="Ruckert C."/>
        </authorList>
    </citation>
    <scope>NUCLEOTIDE SEQUENCE [LARGE SCALE GENOMIC DNA]</scope>
    <source>
        <strain evidence="4">1959</strain>
    </source>
</reference>
<sequence>MRKFKNVAVASATALALTLSGTAVASAQDIVSQEDVQQTGLSSGSSEWGVWLNGDEKADGQQGFGEKLDSDAPAWIKFWNVGLYTLAGGIIGGAVLAGFNWLKHEGIII</sequence>
<keyword evidence="1" id="KW-0472">Membrane</keyword>
<evidence type="ECO:0000256" key="1">
    <source>
        <dbReference type="SAM" id="Phobius"/>
    </source>
</evidence>
<gene>
    <name evidence="3" type="ORF">CKALI_00600</name>
</gene>
<keyword evidence="1" id="KW-0812">Transmembrane</keyword>
<organism evidence="3 4">
    <name type="scientific">Corynebacterium kalinowskii</name>
    <dbReference type="NCBI Taxonomy" id="2675216"/>
    <lineage>
        <taxon>Bacteria</taxon>
        <taxon>Bacillati</taxon>
        <taxon>Actinomycetota</taxon>
        <taxon>Actinomycetes</taxon>
        <taxon>Mycobacteriales</taxon>
        <taxon>Corynebacteriaceae</taxon>
        <taxon>Corynebacterium</taxon>
    </lineage>
</organism>
<evidence type="ECO:0000313" key="3">
    <source>
        <dbReference type="EMBL" id="QGU01021.1"/>
    </source>
</evidence>
<keyword evidence="1" id="KW-1133">Transmembrane helix</keyword>
<dbReference type="AlphaFoldDB" id="A0A6B8VMQ9"/>
<evidence type="ECO:0000313" key="4">
    <source>
        <dbReference type="Proteomes" id="UP000427071"/>
    </source>
</evidence>
<protein>
    <recommendedName>
        <fullName evidence="5">Or membrane protein</fullName>
    </recommendedName>
</protein>
<dbReference type="EMBL" id="CP046452">
    <property type="protein sequence ID" value="QGU01021.1"/>
    <property type="molecule type" value="Genomic_DNA"/>
</dbReference>
<keyword evidence="2" id="KW-0732">Signal</keyword>
<evidence type="ECO:0008006" key="5">
    <source>
        <dbReference type="Google" id="ProtNLM"/>
    </source>
</evidence>
<proteinExistence type="predicted"/>
<evidence type="ECO:0000256" key="2">
    <source>
        <dbReference type="SAM" id="SignalP"/>
    </source>
</evidence>
<keyword evidence="4" id="KW-1185">Reference proteome</keyword>
<feature type="transmembrane region" description="Helical" evidence="1">
    <location>
        <begin position="81"/>
        <end position="102"/>
    </location>
</feature>
<feature type="signal peptide" evidence="2">
    <location>
        <begin position="1"/>
        <end position="25"/>
    </location>
</feature>
<dbReference type="KEGG" id="ckw:CKALI_00600"/>
<dbReference type="RefSeq" id="WP_156191460.1">
    <property type="nucleotide sequence ID" value="NZ_CP046452.1"/>
</dbReference>
<dbReference type="Proteomes" id="UP000427071">
    <property type="component" value="Chromosome"/>
</dbReference>